<feature type="transmembrane region" description="Helical" evidence="1">
    <location>
        <begin position="128"/>
        <end position="157"/>
    </location>
</feature>
<feature type="transmembrane region" description="Helical" evidence="1">
    <location>
        <begin position="98"/>
        <end position="116"/>
    </location>
</feature>
<sequence>MKAVIQGEIHVSSTDRCLLDSRLDQNADALFVEAREDRVGPDGWSVGYLSFLIGILILYWLQDVLSNGPGIKEKTNLPIHDEIDTPLPELYAELPQSWIVTLGIPTAIIFVAGLLIPSFPIPFINEPVIVGVIFTLSMRLLMLISAICLFSFGLIILEEKRIGTRDQHMASEIDRIARAKGYQTVVVSCGDEHIDRLPALLEERGWETEVHESAHNWAAKISP</sequence>
<organism evidence="2 3">
    <name type="scientific">Halorubrum vacuolatum</name>
    <name type="common">Natronobacterium vacuolatum</name>
    <dbReference type="NCBI Taxonomy" id="63740"/>
    <lineage>
        <taxon>Archaea</taxon>
        <taxon>Methanobacteriati</taxon>
        <taxon>Methanobacteriota</taxon>
        <taxon>Stenosarchaea group</taxon>
        <taxon>Halobacteria</taxon>
        <taxon>Halobacteriales</taxon>
        <taxon>Haloferacaceae</taxon>
        <taxon>Halorubrum</taxon>
    </lineage>
</organism>
<proteinExistence type="predicted"/>
<dbReference type="RefSeq" id="WP_089384179.1">
    <property type="nucleotide sequence ID" value="NZ_FZNQ01000004.1"/>
</dbReference>
<keyword evidence="3" id="KW-1185">Reference proteome</keyword>
<gene>
    <name evidence="2" type="ORF">SAMN06264855_104136</name>
</gene>
<protein>
    <submittedName>
        <fullName evidence="2">Uncharacterized protein</fullName>
    </submittedName>
</protein>
<keyword evidence="1" id="KW-0812">Transmembrane</keyword>
<evidence type="ECO:0000256" key="1">
    <source>
        <dbReference type="SAM" id="Phobius"/>
    </source>
</evidence>
<dbReference type="OrthoDB" id="302693at2157"/>
<evidence type="ECO:0000313" key="2">
    <source>
        <dbReference type="EMBL" id="SNR38351.1"/>
    </source>
</evidence>
<dbReference type="AlphaFoldDB" id="A0A238VVY5"/>
<keyword evidence="1" id="KW-1133">Transmembrane helix</keyword>
<keyword evidence="1" id="KW-0472">Membrane</keyword>
<accession>A0A238VVY5</accession>
<dbReference type="Proteomes" id="UP000198397">
    <property type="component" value="Unassembled WGS sequence"/>
</dbReference>
<evidence type="ECO:0000313" key="3">
    <source>
        <dbReference type="Proteomes" id="UP000198397"/>
    </source>
</evidence>
<feature type="transmembrane region" description="Helical" evidence="1">
    <location>
        <begin position="43"/>
        <end position="61"/>
    </location>
</feature>
<name>A0A238VVY5_HALVU</name>
<reference evidence="2 3" key="1">
    <citation type="submission" date="2017-06" db="EMBL/GenBank/DDBJ databases">
        <authorList>
            <person name="Kim H.J."/>
            <person name="Triplett B.A."/>
        </authorList>
    </citation>
    <scope>NUCLEOTIDE SEQUENCE [LARGE SCALE GENOMIC DNA]</scope>
    <source>
        <strain evidence="2 3">DSM 8800</strain>
    </source>
</reference>
<dbReference type="EMBL" id="FZNQ01000004">
    <property type="protein sequence ID" value="SNR38351.1"/>
    <property type="molecule type" value="Genomic_DNA"/>
</dbReference>